<evidence type="ECO:0008006" key="9">
    <source>
        <dbReference type="Google" id="ProtNLM"/>
    </source>
</evidence>
<evidence type="ECO:0000256" key="3">
    <source>
        <dbReference type="ARBA" id="ARBA00022989"/>
    </source>
</evidence>
<dbReference type="GeneTree" id="ENSGT00950000183023"/>
<dbReference type="GO" id="GO:0004984">
    <property type="term" value="F:olfactory receptor activity"/>
    <property type="evidence" value="ECO:0007669"/>
    <property type="project" value="InterPro"/>
</dbReference>
<name>A0A3Q2QNG5_FUNHE</name>
<organism evidence="7 8">
    <name type="scientific">Fundulus heteroclitus</name>
    <name type="common">Killifish</name>
    <name type="synonym">Mummichog</name>
    <dbReference type="NCBI Taxonomy" id="8078"/>
    <lineage>
        <taxon>Eukaryota</taxon>
        <taxon>Metazoa</taxon>
        <taxon>Chordata</taxon>
        <taxon>Craniata</taxon>
        <taxon>Vertebrata</taxon>
        <taxon>Euteleostomi</taxon>
        <taxon>Actinopterygii</taxon>
        <taxon>Neopterygii</taxon>
        <taxon>Teleostei</taxon>
        <taxon>Neoteleostei</taxon>
        <taxon>Acanthomorphata</taxon>
        <taxon>Ovalentaria</taxon>
        <taxon>Atherinomorphae</taxon>
        <taxon>Cyprinodontiformes</taxon>
        <taxon>Fundulidae</taxon>
        <taxon>Fundulus</taxon>
    </lineage>
</organism>
<dbReference type="InterPro" id="IPR000725">
    <property type="entry name" value="Olfact_rcpt"/>
</dbReference>
<evidence type="ECO:0000256" key="1">
    <source>
        <dbReference type="ARBA" id="ARBA00004141"/>
    </source>
</evidence>
<dbReference type="Gene3D" id="1.20.1070.10">
    <property type="entry name" value="Rhodopsin 7-helix transmembrane proteins"/>
    <property type="match status" value="1"/>
</dbReference>
<evidence type="ECO:0000256" key="6">
    <source>
        <dbReference type="SAM" id="Phobius"/>
    </source>
</evidence>
<keyword evidence="5" id="KW-0807">Transducer</keyword>
<dbReference type="PANTHER" id="PTHR26451">
    <property type="entry name" value="G_PROTEIN_RECEP_F1_2 DOMAIN-CONTAINING PROTEIN"/>
    <property type="match status" value="1"/>
</dbReference>
<dbReference type="PANTHER" id="PTHR26451:SF871">
    <property type="entry name" value="ODORANT RECEPTOR-RELATED"/>
    <property type="match status" value="1"/>
</dbReference>
<dbReference type="Ensembl" id="ENSFHET00000017788.1">
    <property type="protein sequence ID" value="ENSFHEP00000028292.1"/>
    <property type="gene ID" value="ENSFHEG00000012318.1"/>
</dbReference>
<evidence type="ECO:0000313" key="8">
    <source>
        <dbReference type="Proteomes" id="UP000265000"/>
    </source>
</evidence>
<dbReference type="GO" id="GO:0005549">
    <property type="term" value="F:odorant binding"/>
    <property type="evidence" value="ECO:0007669"/>
    <property type="project" value="TreeGrafter"/>
</dbReference>
<protein>
    <recommendedName>
        <fullName evidence="9">G-protein coupled receptors family 1 profile domain-containing protein</fullName>
    </recommendedName>
</protein>
<reference evidence="7" key="1">
    <citation type="submission" date="2025-08" db="UniProtKB">
        <authorList>
            <consortium name="Ensembl"/>
        </authorList>
    </citation>
    <scope>IDENTIFICATION</scope>
</reference>
<keyword evidence="8" id="KW-1185">Reference proteome</keyword>
<evidence type="ECO:0000313" key="7">
    <source>
        <dbReference type="Ensembl" id="ENSFHEP00000028292.1"/>
    </source>
</evidence>
<dbReference type="InterPro" id="IPR052921">
    <property type="entry name" value="GPCR1_Superfamily_Member"/>
</dbReference>
<proteinExistence type="predicted"/>
<keyword evidence="4 6" id="KW-0472">Membrane</keyword>
<dbReference type="SUPFAM" id="SSF81321">
    <property type="entry name" value="Family A G protein-coupled receptor-like"/>
    <property type="match status" value="1"/>
</dbReference>
<comment type="subcellular location">
    <subcellularLocation>
        <location evidence="1">Membrane</location>
        <topology evidence="1">Multi-pass membrane protein</topology>
    </subcellularLocation>
</comment>
<keyword evidence="3 6" id="KW-1133">Transmembrane helix</keyword>
<evidence type="ECO:0000256" key="2">
    <source>
        <dbReference type="ARBA" id="ARBA00022692"/>
    </source>
</evidence>
<dbReference type="GO" id="GO:0007186">
    <property type="term" value="P:G protein-coupled receptor signaling pathway"/>
    <property type="evidence" value="ECO:0007669"/>
    <property type="project" value="InterPro"/>
</dbReference>
<keyword evidence="2 6" id="KW-0812">Transmembrane</keyword>
<dbReference type="GO" id="GO:0016020">
    <property type="term" value="C:membrane"/>
    <property type="evidence" value="ECO:0007669"/>
    <property type="project" value="UniProtKB-SubCell"/>
</dbReference>
<feature type="transmembrane region" description="Helical" evidence="6">
    <location>
        <begin position="24"/>
        <end position="50"/>
    </location>
</feature>
<evidence type="ECO:0000256" key="5">
    <source>
        <dbReference type="ARBA" id="ARBA00023224"/>
    </source>
</evidence>
<evidence type="ECO:0000256" key="4">
    <source>
        <dbReference type="ARBA" id="ARBA00023136"/>
    </source>
</evidence>
<dbReference type="Pfam" id="PF13853">
    <property type="entry name" value="7tm_4"/>
    <property type="match status" value="1"/>
</dbReference>
<reference evidence="7" key="2">
    <citation type="submission" date="2025-09" db="UniProtKB">
        <authorList>
            <consortium name="Ensembl"/>
        </authorList>
    </citation>
    <scope>IDENTIFICATION</scope>
</reference>
<dbReference type="Proteomes" id="UP000265000">
    <property type="component" value="Unplaced"/>
</dbReference>
<sequence length="121" mass="14071">MVVKIITTMEQQLGLQLSCDHQQVTLFVLTLLCYSVIWLVNLIIIVTIIVDKSLHEPMYIFLCNLCINGLYGTTGFYPKFLHDLLWTTHLISVNYKKACCLFFKIFFEDWDTEGGSRLKKD</sequence>
<dbReference type="AlphaFoldDB" id="A0A3Q2QNG5"/>
<dbReference type="STRING" id="8078.ENSFHEP00000028292"/>
<accession>A0A3Q2QNG5</accession>